<keyword evidence="12" id="KW-1185">Reference proteome</keyword>
<feature type="region of interest" description="Disordered" evidence="9">
    <location>
        <begin position="80"/>
        <end position="99"/>
    </location>
</feature>
<evidence type="ECO:0000313" key="12">
    <source>
        <dbReference type="Proteomes" id="UP000007754"/>
    </source>
</evidence>
<keyword evidence="3" id="KW-0808">Transferase</keyword>
<dbReference type="GO" id="GO:0000922">
    <property type="term" value="C:spindle pole"/>
    <property type="evidence" value="ECO:0007669"/>
    <property type="project" value="TreeGrafter"/>
</dbReference>
<feature type="binding site" evidence="7">
    <location>
        <position position="147"/>
    </location>
    <ligand>
        <name>ATP</name>
        <dbReference type="ChEBI" id="CHEBI:30616"/>
    </ligand>
</feature>
<evidence type="ECO:0000256" key="9">
    <source>
        <dbReference type="SAM" id="MobiDB-lite"/>
    </source>
</evidence>
<keyword evidence="6 7" id="KW-0067">ATP-binding</keyword>
<evidence type="ECO:0000256" key="6">
    <source>
        <dbReference type="ARBA" id="ARBA00022840"/>
    </source>
</evidence>
<feature type="compositionally biased region" description="Basic and acidic residues" evidence="9">
    <location>
        <begin position="1"/>
        <end position="14"/>
    </location>
</feature>
<dbReference type="Gene3D" id="1.10.510.10">
    <property type="entry name" value="Transferase(Phosphotransferase) domain 1"/>
    <property type="match status" value="1"/>
</dbReference>
<feature type="region of interest" description="Disordered" evidence="9">
    <location>
        <begin position="1"/>
        <end position="43"/>
    </location>
</feature>
<comment type="similarity">
    <text evidence="8">Belongs to the protein kinase superfamily.</text>
</comment>
<dbReference type="InterPro" id="IPR000719">
    <property type="entry name" value="Prot_kinase_dom"/>
</dbReference>
<dbReference type="PANTHER" id="PTHR24345:SF43">
    <property type="entry name" value="INACTIVE SERINE_THREONINE-PROTEIN KINASE PLK5"/>
    <property type="match status" value="1"/>
</dbReference>
<reference evidence="11 12" key="1">
    <citation type="journal article" date="2010" name="Nature">
        <title>The genome of a songbird.</title>
        <authorList>
            <person name="Warren W.C."/>
            <person name="Clayton D.F."/>
            <person name="Ellegren H."/>
            <person name="Arnold A.P."/>
            <person name="Hillier L.W."/>
            <person name="Kunstner A."/>
            <person name="Searle S."/>
            <person name="White S."/>
            <person name="Vilella A.J."/>
            <person name="Fairley S."/>
            <person name="Heger A."/>
            <person name="Kong L."/>
            <person name="Ponting C.P."/>
            <person name="Jarvis E.D."/>
            <person name="Mello C.V."/>
            <person name="Minx P."/>
            <person name="Lovell P."/>
            <person name="Velho T.A."/>
            <person name="Ferris M."/>
            <person name="Balakrishnan C.N."/>
            <person name="Sinha S."/>
            <person name="Blatti C."/>
            <person name="London S.E."/>
            <person name="Li Y."/>
            <person name="Lin Y.C."/>
            <person name="George J."/>
            <person name="Sweedler J."/>
            <person name="Southey B."/>
            <person name="Gunaratne P."/>
            <person name="Watson M."/>
            <person name="Nam K."/>
            <person name="Backstrom N."/>
            <person name="Smeds L."/>
            <person name="Nabholz B."/>
            <person name="Itoh Y."/>
            <person name="Whitney O."/>
            <person name="Pfenning A.R."/>
            <person name="Howard J."/>
            <person name="Volker M."/>
            <person name="Skinner B.M."/>
            <person name="Griffin D.K."/>
            <person name="Ye L."/>
            <person name="McLaren W.M."/>
            <person name="Flicek P."/>
            <person name="Quesada V."/>
            <person name="Velasco G."/>
            <person name="Lopez-Otin C."/>
            <person name="Puente X.S."/>
            <person name="Olender T."/>
            <person name="Lancet D."/>
            <person name="Smit A.F."/>
            <person name="Hubley R."/>
            <person name="Konkel M.K."/>
            <person name="Walker J.A."/>
            <person name="Batzer M.A."/>
            <person name="Gu W."/>
            <person name="Pollock D.D."/>
            <person name="Chen L."/>
            <person name="Cheng Z."/>
            <person name="Eichler E.E."/>
            <person name="Stapley J."/>
            <person name="Slate J."/>
            <person name="Ekblom R."/>
            <person name="Birkhead T."/>
            <person name="Burke T."/>
            <person name="Burt D."/>
            <person name="Scharff C."/>
            <person name="Adam I."/>
            <person name="Richard H."/>
            <person name="Sultan M."/>
            <person name="Soldatov A."/>
            <person name="Lehrach H."/>
            <person name="Edwards S.V."/>
            <person name="Yang S.P."/>
            <person name="Li X."/>
            <person name="Graves T."/>
            <person name="Fulton L."/>
            <person name="Nelson J."/>
            <person name="Chinwalla A."/>
            <person name="Hou S."/>
            <person name="Mardis E.R."/>
            <person name="Wilson R.K."/>
        </authorList>
    </citation>
    <scope>NUCLEOTIDE SEQUENCE [LARGE SCALE GENOMIC DNA]</scope>
</reference>
<dbReference type="FunFam" id="3.30.200.20:FF:000042">
    <property type="entry name" value="Aurora kinase A"/>
    <property type="match status" value="1"/>
</dbReference>
<keyword evidence="5" id="KW-0418">Kinase</keyword>
<reference evidence="11" key="2">
    <citation type="submission" date="2025-08" db="UniProtKB">
        <authorList>
            <consortium name="Ensembl"/>
        </authorList>
    </citation>
    <scope>IDENTIFICATION</scope>
</reference>
<dbReference type="PROSITE" id="PS00107">
    <property type="entry name" value="PROTEIN_KINASE_ATP"/>
    <property type="match status" value="1"/>
</dbReference>
<dbReference type="InterPro" id="IPR011009">
    <property type="entry name" value="Kinase-like_dom_sf"/>
</dbReference>
<dbReference type="InterPro" id="IPR017441">
    <property type="entry name" value="Protein_kinase_ATP_BS"/>
</dbReference>
<dbReference type="SUPFAM" id="SSF56112">
    <property type="entry name" value="Protein kinase-like (PK-like)"/>
    <property type="match status" value="1"/>
</dbReference>
<accession>A0A674GSV0</accession>
<dbReference type="AlphaFoldDB" id="A0A674GSV0"/>
<dbReference type="GO" id="GO:0005737">
    <property type="term" value="C:cytoplasm"/>
    <property type="evidence" value="ECO:0007669"/>
    <property type="project" value="TreeGrafter"/>
</dbReference>
<dbReference type="GO" id="GO:0000776">
    <property type="term" value="C:kinetochore"/>
    <property type="evidence" value="ECO:0007669"/>
    <property type="project" value="TreeGrafter"/>
</dbReference>
<dbReference type="Proteomes" id="UP000007754">
    <property type="component" value="Chromosome 28"/>
</dbReference>
<evidence type="ECO:0000256" key="8">
    <source>
        <dbReference type="RuleBase" id="RU000304"/>
    </source>
</evidence>
<feature type="compositionally biased region" description="Low complexity" evidence="9">
    <location>
        <begin position="80"/>
        <end position="93"/>
    </location>
</feature>
<dbReference type="GO" id="GO:0004674">
    <property type="term" value="F:protein serine/threonine kinase activity"/>
    <property type="evidence" value="ECO:0007669"/>
    <property type="project" value="UniProtKB-KW"/>
</dbReference>
<dbReference type="FunFam" id="1.10.510.10:FF:000571">
    <property type="entry name" value="Maternal embryonic leucine zipper kinase"/>
    <property type="match status" value="1"/>
</dbReference>
<name>A0A674GSV0_TAEGU</name>
<feature type="domain" description="Protein kinase" evidence="10">
    <location>
        <begin position="118"/>
        <end position="370"/>
    </location>
</feature>
<dbReference type="SMART" id="SM00220">
    <property type="entry name" value="S_TKc"/>
    <property type="match status" value="1"/>
</dbReference>
<dbReference type="GO" id="GO:0005813">
    <property type="term" value="C:centrosome"/>
    <property type="evidence" value="ECO:0007669"/>
    <property type="project" value="TreeGrafter"/>
</dbReference>
<evidence type="ECO:0000256" key="5">
    <source>
        <dbReference type="ARBA" id="ARBA00022777"/>
    </source>
</evidence>
<evidence type="ECO:0000256" key="4">
    <source>
        <dbReference type="ARBA" id="ARBA00022741"/>
    </source>
</evidence>
<dbReference type="GO" id="GO:0005524">
    <property type="term" value="F:ATP binding"/>
    <property type="evidence" value="ECO:0007669"/>
    <property type="project" value="UniProtKB-UniRule"/>
</dbReference>
<evidence type="ECO:0000259" key="10">
    <source>
        <dbReference type="PROSITE" id="PS50011"/>
    </source>
</evidence>
<keyword evidence="2 8" id="KW-0723">Serine/threonine-protein kinase</keyword>
<evidence type="ECO:0000256" key="1">
    <source>
        <dbReference type="ARBA" id="ARBA00012513"/>
    </source>
</evidence>
<dbReference type="Ensembl" id="ENSTGUT00000045552.1">
    <property type="protein sequence ID" value="ENSTGUP00000025528.1"/>
    <property type="gene ID" value="ENSTGUG00000026044.1"/>
</dbReference>
<evidence type="ECO:0000313" key="11">
    <source>
        <dbReference type="Ensembl" id="ENSTGUP00000025528.1"/>
    </source>
</evidence>
<evidence type="ECO:0000256" key="3">
    <source>
        <dbReference type="ARBA" id="ARBA00022679"/>
    </source>
</evidence>
<evidence type="ECO:0000256" key="2">
    <source>
        <dbReference type="ARBA" id="ARBA00022527"/>
    </source>
</evidence>
<dbReference type="GO" id="GO:0005634">
    <property type="term" value="C:nucleus"/>
    <property type="evidence" value="ECO:0007669"/>
    <property type="project" value="TreeGrafter"/>
</dbReference>
<reference evidence="11" key="3">
    <citation type="submission" date="2025-09" db="UniProtKB">
        <authorList>
            <consortium name="Ensembl"/>
        </authorList>
    </citation>
    <scope>IDENTIFICATION</scope>
</reference>
<dbReference type="Pfam" id="PF00069">
    <property type="entry name" value="Pkinase"/>
    <property type="match status" value="1"/>
</dbReference>
<organism evidence="11 12">
    <name type="scientific">Taeniopygia guttata</name>
    <name type="common">Zebra finch</name>
    <name type="synonym">Poephila guttata</name>
    <dbReference type="NCBI Taxonomy" id="59729"/>
    <lineage>
        <taxon>Eukaryota</taxon>
        <taxon>Metazoa</taxon>
        <taxon>Chordata</taxon>
        <taxon>Craniata</taxon>
        <taxon>Vertebrata</taxon>
        <taxon>Euteleostomi</taxon>
        <taxon>Archelosauria</taxon>
        <taxon>Archosauria</taxon>
        <taxon>Dinosauria</taxon>
        <taxon>Saurischia</taxon>
        <taxon>Theropoda</taxon>
        <taxon>Coelurosauria</taxon>
        <taxon>Aves</taxon>
        <taxon>Neognathae</taxon>
        <taxon>Neoaves</taxon>
        <taxon>Telluraves</taxon>
        <taxon>Australaves</taxon>
        <taxon>Passeriformes</taxon>
        <taxon>Passeroidea</taxon>
        <taxon>Estrildidae</taxon>
        <taxon>Estrildinae</taxon>
        <taxon>Taeniopygia</taxon>
    </lineage>
</organism>
<dbReference type="InterPro" id="IPR008271">
    <property type="entry name" value="Ser/Thr_kinase_AS"/>
</dbReference>
<dbReference type="EC" id="2.7.11.1" evidence="1"/>
<sequence length="424" mass="45875">MGKRHQELRARSDPEPGPPGAGHPRGPRPPRGSPLDDRGFLGGLGGPERWVLGAGGYAAPLGAMGTHSPERKGLQCRGAGVPGVSPVPGRAGRMVPGSAGAEPTPGWYLRDEGSGTLYKRGRLLGEGTFGRCYQVTEVTSGRLYAAKVIPRARLAAAGTGDRVERELELQRRLRHRHIVRLHGHFTDRGHLCLLLELCSRGSLAGVLRARGRLTEPEVRFYLRQLLSGLRYLHGLGLVHRDLKLSNFLLTERMRVKIADLGLARRAAPPGRRWGALCGTPSHLAPEVLERRGHAGPADIWALGCALYTALTGHAPFEARHRQELYRRIRSARYPLPPQLSPGARALIALMLHPDPAARPSPAGLLSHPFLTQVRGRGTRGARGTLRHTGGHRLSLPRVSHPARCHPAPATPCPSSWDRSPCAGS</sequence>
<feature type="compositionally biased region" description="Pro residues" evidence="9">
    <location>
        <begin position="15"/>
        <end position="32"/>
    </location>
</feature>
<evidence type="ECO:0000256" key="7">
    <source>
        <dbReference type="PROSITE-ProRule" id="PRU10141"/>
    </source>
</evidence>
<dbReference type="InParanoid" id="A0A674GSV0"/>
<dbReference type="PROSITE" id="PS00108">
    <property type="entry name" value="PROTEIN_KINASE_ST"/>
    <property type="match status" value="1"/>
</dbReference>
<dbReference type="GeneTree" id="ENSGT00940000162321"/>
<dbReference type="PROSITE" id="PS50011">
    <property type="entry name" value="PROTEIN_KINASE_DOM"/>
    <property type="match status" value="1"/>
</dbReference>
<feature type="region of interest" description="Disordered" evidence="9">
    <location>
        <begin position="397"/>
        <end position="424"/>
    </location>
</feature>
<dbReference type="PANTHER" id="PTHR24345">
    <property type="entry name" value="SERINE/THREONINE-PROTEIN KINASE PLK"/>
    <property type="match status" value="1"/>
</dbReference>
<protein>
    <recommendedName>
        <fullName evidence="1">non-specific serine/threonine protein kinase</fullName>
        <ecNumber evidence="1">2.7.11.1</ecNumber>
    </recommendedName>
</protein>
<keyword evidence="4 7" id="KW-0547">Nucleotide-binding</keyword>
<proteinExistence type="inferred from homology"/>
<dbReference type="GO" id="GO:0007052">
    <property type="term" value="P:mitotic spindle organization"/>
    <property type="evidence" value="ECO:0007669"/>
    <property type="project" value="TreeGrafter"/>
</dbReference>